<proteinExistence type="predicted"/>
<keyword evidence="4" id="KW-1185">Reference proteome</keyword>
<feature type="transmembrane region" description="Helical" evidence="1">
    <location>
        <begin position="170"/>
        <end position="190"/>
    </location>
</feature>
<dbReference type="Pfam" id="PF04976">
    <property type="entry name" value="DmsC"/>
    <property type="match status" value="1"/>
</dbReference>
<dbReference type="OrthoDB" id="4394845at2"/>
<dbReference type="EMBL" id="CAADJA010000002">
    <property type="protein sequence ID" value="VFS47422.1"/>
    <property type="molecule type" value="Genomic_DNA"/>
</dbReference>
<evidence type="ECO:0000313" key="3">
    <source>
        <dbReference type="EMBL" id="VFS47422.1"/>
    </source>
</evidence>
<reference evidence="4" key="1">
    <citation type="submission" date="2017-09" db="EMBL/GenBank/DDBJ databases">
        <title>FDA dAtabase for Regulatory Grade micrObial Sequences (FDA-ARGOS): Supporting development and validation of Infectious Disease Dx tests.</title>
        <authorList>
            <person name="Minogue T."/>
            <person name="Wolcott M."/>
            <person name="Wasieloski L."/>
            <person name="Aguilar W."/>
            <person name="Moore D."/>
            <person name="Tallon L."/>
            <person name="Sadzewicz L."/>
            <person name="Ott S."/>
            <person name="Zhao X."/>
            <person name="Nagaraj S."/>
            <person name="Vavikolanu K."/>
            <person name="Aluvathingal J."/>
            <person name="Nadendla S."/>
            <person name="Sichtig H."/>
        </authorList>
    </citation>
    <scope>NUCLEOTIDE SEQUENCE [LARGE SCALE GENOMIC DNA]</scope>
    <source>
        <strain evidence="4">FDAARGOS_387</strain>
    </source>
</reference>
<accession>A0A2C6DKC6</accession>
<dbReference type="GO" id="GO:0009389">
    <property type="term" value="F:dimethyl sulfoxide reductase activity"/>
    <property type="evidence" value="ECO:0007669"/>
    <property type="project" value="TreeGrafter"/>
</dbReference>
<evidence type="ECO:0000313" key="2">
    <source>
        <dbReference type="EMBL" id="PHI29214.1"/>
    </source>
</evidence>
<dbReference type="EMBL" id="PDDX01000001">
    <property type="protein sequence ID" value="PHI29214.1"/>
    <property type="molecule type" value="Genomic_DNA"/>
</dbReference>
<feature type="transmembrane region" description="Helical" evidence="1">
    <location>
        <begin position="202"/>
        <end position="223"/>
    </location>
</feature>
<gene>
    <name evidence="3" type="primary">dmsC_2</name>
    <name evidence="2" type="ORF">CRN84_07715</name>
    <name evidence="3" type="ORF">NCTC12282_02358</name>
</gene>
<feature type="transmembrane region" description="Helical" evidence="1">
    <location>
        <begin position="81"/>
        <end position="99"/>
    </location>
</feature>
<keyword evidence="1" id="KW-0812">Transmembrane</keyword>
<dbReference type="AlphaFoldDB" id="A0A2C6DKC6"/>
<dbReference type="GO" id="GO:0009390">
    <property type="term" value="C:dimethyl sulfoxide reductase complex"/>
    <property type="evidence" value="ECO:0007669"/>
    <property type="project" value="TreeGrafter"/>
</dbReference>
<evidence type="ECO:0000256" key="1">
    <source>
        <dbReference type="SAM" id="Phobius"/>
    </source>
</evidence>
<feature type="transmembrane region" description="Helical" evidence="1">
    <location>
        <begin position="145"/>
        <end position="163"/>
    </location>
</feature>
<dbReference type="RefSeq" id="WP_029094690.1">
    <property type="nucleotide sequence ID" value="NZ_CAADJA010000002.1"/>
</dbReference>
<dbReference type="GO" id="GO:0005886">
    <property type="term" value="C:plasma membrane"/>
    <property type="evidence" value="ECO:0007669"/>
    <property type="project" value="TreeGrafter"/>
</dbReference>
<dbReference type="Proteomes" id="UP000373449">
    <property type="component" value="Unassembled WGS sequence"/>
</dbReference>
<feature type="transmembrane region" description="Helical" evidence="1">
    <location>
        <begin position="106"/>
        <end position="125"/>
    </location>
</feature>
<dbReference type="PANTHER" id="PTHR38095">
    <property type="entry name" value="ANAEROBIC DIMETHYL SULFOXIDE REDUCTASE CHAIN YNFH"/>
    <property type="match status" value="1"/>
</dbReference>
<dbReference type="Proteomes" id="UP000224974">
    <property type="component" value="Unassembled WGS sequence"/>
</dbReference>
<dbReference type="STRING" id="1111728.GCA_000427805_01952"/>
<name>A0A2C6DKC6_9GAMM</name>
<dbReference type="Gene3D" id="1.20.1630.10">
    <property type="entry name" value="Formate dehydrogenase/DMSO reductase domain"/>
    <property type="match status" value="1"/>
</dbReference>
<organism evidence="2 4">
    <name type="scientific">Budvicia aquatica</name>
    <dbReference type="NCBI Taxonomy" id="82979"/>
    <lineage>
        <taxon>Bacteria</taxon>
        <taxon>Pseudomonadati</taxon>
        <taxon>Pseudomonadota</taxon>
        <taxon>Gammaproteobacteria</taxon>
        <taxon>Enterobacterales</taxon>
        <taxon>Budviciaceae</taxon>
        <taxon>Budvicia</taxon>
    </lineage>
</organism>
<dbReference type="PANTHER" id="PTHR38095:SF3">
    <property type="entry name" value="ANAEROBIC DIMETHYL SULFOXIDE REDUCTASE, SUBUNIT C"/>
    <property type="match status" value="1"/>
</dbReference>
<evidence type="ECO:0000313" key="4">
    <source>
        <dbReference type="Proteomes" id="UP000224974"/>
    </source>
</evidence>
<keyword evidence="1" id="KW-0472">Membrane</keyword>
<reference evidence="3 5" key="3">
    <citation type="submission" date="2019-03" db="EMBL/GenBank/DDBJ databases">
        <authorList>
            <consortium name="Pathogen Informatics"/>
        </authorList>
    </citation>
    <scope>NUCLEOTIDE SEQUENCE [LARGE SCALE GENOMIC DNA]</scope>
    <source>
        <strain evidence="3 5">NCTC12282</strain>
    </source>
</reference>
<evidence type="ECO:0000313" key="5">
    <source>
        <dbReference type="Proteomes" id="UP000373449"/>
    </source>
</evidence>
<sequence>MHELPLVFFTVFGQSAVGLLLLTLISDRCGLTEQPLLKRASLLAFGLMGIGLLIGTLHVGQPLRAMNMLSGLGRSPMSNEILLSGAFFGLLCCTVFFTSVKKNTGLANIFNGVTILVGLAFAWSITQVYQLETVDNWNTVHTSLQMWLTVLIGGGACAVLVGARRAGGVLLLIGGIISLIAKPDYLGLVNQISPQLASAQNLFWSVQIFCLSLAVLIGAIALIKKQSCGSILFCGAVAVVIGELAGRIAFYNLWAVAM</sequence>
<dbReference type="GO" id="GO:0019645">
    <property type="term" value="P:anaerobic electron transport chain"/>
    <property type="evidence" value="ECO:0007669"/>
    <property type="project" value="InterPro"/>
</dbReference>
<reference evidence="2" key="2">
    <citation type="submission" date="2017-09" db="EMBL/GenBank/DDBJ databases">
        <title>FDA dAtabase for Regulatory Grade micrObial Sequences (FDA-ARGOS): Supporting development and validation of Infectious Disease Dx tests.</title>
        <authorList>
            <person name="Minogue T."/>
            <person name="Wolcott M."/>
            <person name="Wasieloski L."/>
            <person name="Aguilar W."/>
            <person name="Moore D."/>
            <person name="Tallon L.J."/>
            <person name="Sadzewicz L."/>
            <person name="Ott S."/>
            <person name="Zhao X."/>
            <person name="Nagaraj S."/>
            <person name="Vavikolanu K."/>
            <person name="Aluvathingal J."/>
            <person name="Nadendla S."/>
            <person name="Sichtig H."/>
        </authorList>
    </citation>
    <scope>NUCLEOTIDE SEQUENCE</scope>
    <source>
        <strain evidence="2">FDAARGOS_387</strain>
    </source>
</reference>
<protein>
    <submittedName>
        <fullName evidence="3">DMSO reductase anchor subunit</fullName>
    </submittedName>
    <submittedName>
        <fullName evidence="2">Diguanylate cyclase</fullName>
    </submittedName>
</protein>
<dbReference type="InterPro" id="IPR007059">
    <property type="entry name" value="DmsC"/>
</dbReference>
<keyword evidence="1" id="KW-1133">Transmembrane helix</keyword>
<feature type="transmembrane region" description="Helical" evidence="1">
    <location>
        <begin position="6"/>
        <end position="25"/>
    </location>
</feature>
<feature type="transmembrane region" description="Helical" evidence="1">
    <location>
        <begin position="37"/>
        <end position="61"/>
    </location>
</feature>
<feature type="transmembrane region" description="Helical" evidence="1">
    <location>
        <begin position="230"/>
        <end position="254"/>
    </location>
</feature>